<keyword evidence="2" id="KW-1134">Transmembrane beta strand</keyword>
<keyword evidence="2" id="KW-0812">Transmembrane</keyword>
<keyword evidence="2" id="KW-0732">Signal</keyword>
<keyword evidence="2" id="KW-0449">Lipoprotein</keyword>
<dbReference type="SUPFAM" id="SSF56954">
    <property type="entry name" value="Outer membrane efflux proteins (OEP)"/>
    <property type="match status" value="1"/>
</dbReference>
<evidence type="ECO:0000256" key="2">
    <source>
        <dbReference type="RuleBase" id="RU362097"/>
    </source>
</evidence>
<comment type="caution">
    <text evidence="3">The sequence shown here is derived from an EMBL/GenBank/DDBJ whole genome shotgun (WGS) entry which is preliminary data.</text>
</comment>
<evidence type="ECO:0000313" key="4">
    <source>
        <dbReference type="EMBL" id="RMI25037.1"/>
    </source>
</evidence>
<accession>A0A3A9J604</accession>
<evidence type="ECO:0000256" key="1">
    <source>
        <dbReference type="ARBA" id="ARBA00007613"/>
    </source>
</evidence>
<feature type="chain" id="PRO_5017104890" evidence="2">
    <location>
        <begin position="23"/>
        <end position="465"/>
    </location>
</feature>
<organism evidence="3 6">
    <name type="scientific">Teichococcus wenyumeiae</name>
    <dbReference type="NCBI Taxonomy" id="2478470"/>
    <lineage>
        <taxon>Bacteria</taxon>
        <taxon>Pseudomonadati</taxon>
        <taxon>Pseudomonadota</taxon>
        <taxon>Alphaproteobacteria</taxon>
        <taxon>Acetobacterales</taxon>
        <taxon>Roseomonadaceae</taxon>
        <taxon>Roseomonas</taxon>
    </lineage>
</organism>
<dbReference type="GO" id="GO:0005886">
    <property type="term" value="C:plasma membrane"/>
    <property type="evidence" value="ECO:0007669"/>
    <property type="project" value="UniProtKB-SubCell"/>
</dbReference>
<dbReference type="Gene3D" id="2.20.200.10">
    <property type="entry name" value="Outer membrane efflux proteins (OEP)"/>
    <property type="match status" value="1"/>
</dbReference>
<evidence type="ECO:0000313" key="5">
    <source>
        <dbReference type="Proteomes" id="UP000274097"/>
    </source>
</evidence>
<dbReference type="Proteomes" id="UP000274097">
    <property type="component" value="Unassembled WGS sequence"/>
</dbReference>
<dbReference type="Proteomes" id="UP000278036">
    <property type="component" value="Unassembled WGS sequence"/>
</dbReference>
<dbReference type="Gene3D" id="1.20.1600.10">
    <property type="entry name" value="Outer membrane efflux proteins (OEP)"/>
    <property type="match status" value="1"/>
</dbReference>
<reference evidence="3 6" key="1">
    <citation type="submission" date="2018-09" db="EMBL/GenBank/DDBJ databases">
        <title>Roseomonas sp. nov., isolated from feces of Tibetan antelopes in the Qinghai-Tibet plateau, China.</title>
        <authorList>
            <person name="Tian Z."/>
        </authorList>
    </citation>
    <scope>NUCLEOTIDE SEQUENCE [LARGE SCALE GENOMIC DNA]</scope>
    <source>
        <strain evidence="4 5">Z23</strain>
        <strain evidence="3 6">Z24</strain>
    </source>
</reference>
<dbReference type="RefSeq" id="WP_120641127.1">
    <property type="nucleotide sequence ID" value="NZ_RAQU01000346.1"/>
</dbReference>
<dbReference type="PROSITE" id="PS51257">
    <property type="entry name" value="PROKAR_LIPOPROTEIN"/>
    <property type="match status" value="1"/>
</dbReference>
<evidence type="ECO:0000313" key="6">
    <source>
        <dbReference type="Proteomes" id="UP000278036"/>
    </source>
</evidence>
<dbReference type="PANTHER" id="PTHR30203">
    <property type="entry name" value="OUTER MEMBRANE CATION EFFLUX PROTEIN"/>
    <property type="match status" value="1"/>
</dbReference>
<dbReference type="EMBL" id="RAQU01000346">
    <property type="protein sequence ID" value="RKK01101.1"/>
    <property type="molecule type" value="Genomic_DNA"/>
</dbReference>
<sequence length="465" mass="49426">MTTAVRLPAAGFLALLALTGCAIRPEATPSGLTLPSSFRDAAARQPAQWPDPDWWRGFNAPELNRLMEEASQGAFDIAVAAARVRQADAQARIAGAALLPTVTGGADASRRQTGGGNRRTTSYDLSLSASYEVDFWGLNRNTAAAARLSAQASRYDAATVMLTTQSSVANTYFDILTTREQLRVQEENLQAARRILSVIRSQVAAGVATGLDLAQQETVVAQQEAQLPSLRQSIAQSINALAVLVGRPPEDVQVLPGGLDTLRVPAAAPGLPAELLARRPDVWSAEASLAAANADVAAARAALLPSVTLSAQGGFSSLVLGTLLRPEAQFWSLASSVTQTIFDNGARQGRVELSRAQQEELVVEYRRAIVAALSDVEDALVALRETTAQEDLRREAASRAQRASDIAEAQLRAGTINLITLLNTQQTLFTARNQLVQARLQRLQAAVGLFRALGGGWQPGAARRP</sequence>
<dbReference type="Pfam" id="PF02321">
    <property type="entry name" value="OEP"/>
    <property type="match status" value="2"/>
</dbReference>
<keyword evidence="2" id="KW-0472">Membrane</keyword>
<feature type="signal peptide" evidence="2">
    <location>
        <begin position="1"/>
        <end position="22"/>
    </location>
</feature>
<dbReference type="InterPro" id="IPR010131">
    <property type="entry name" value="MdtP/NodT-like"/>
</dbReference>
<comment type="subcellular location">
    <subcellularLocation>
        <location evidence="2">Cell membrane</location>
        <topology evidence="2">Lipid-anchor</topology>
    </subcellularLocation>
</comment>
<dbReference type="FunCoup" id="A0A3A9J604">
    <property type="interactions" value="223"/>
</dbReference>
<dbReference type="InParanoid" id="A0A3A9J604"/>
<name>A0A3A9J604_9PROT</name>
<dbReference type="InterPro" id="IPR003423">
    <property type="entry name" value="OMP_efflux"/>
</dbReference>
<gene>
    <name evidence="3" type="ORF">D6Z83_26780</name>
    <name evidence="4" type="ORF">EBE87_10465</name>
</gene>
<evidence type="ECO:0000313" key="3">
    <source>
        <dbReference type="EMBL" id="RKK01101.1"/>
    </source>
</evidence>
<protein>
    <submittedName>
        <fullName evidence="3">Efflux transporter outer membrane subunit</fullName>
    </submittedName>
</protein>
<keyword evidence="5" id="KW-1185">Reference proteome</keyword>
<proteinExistence type="inferred from homology"/>
<dbReference type="GO" id="GO:0015562">
    <property type="term" value="F:efflux transmembrane transporter activity"/>
    <property type="evidence" value="ECO:0007669"/>
    <property type="project" value="InterPro"/>
</dbReference>
<dbReference type="AlphaFoldDB" id="A0A3A9J604"/>
<dbReference type="OrthoDB" id="9783100at2"/>
<comment type="similarity">
    <text evidence="1 2">Belongs to the outer membrane factor (OMF) (TC 1.B.17) family.</text>
</comment>
<dbReference type="EMBL" id="RFLX01000006">
    <property type="protein sequence ID" value="RMI25037.1"/>
    <property type="molecule type" value="Genomic_DNA"/>
</dbReference>
<dbReference type="PANTHER" id="PTHR30203:SF33">
    <property type="entry name" value="BLR4455 PROTEIN"/>
    <property type="match status" value="1"/>
</dbReference>
<dbReference type="NCBIfam" id="TIGR01845">
    <property type="entry name" value="outer_NodT"/>
    <property type="match status" value="1"/>
</dbReference>
<keyword evidence="2" id="KW-0564">Palmitate</keyword>